<evidence type="ECO:0000313" key="2">
    <source>
        <dbReference type="EMBL" id="HHY25653.1"/>
    </source>
</evidence>
<dbReference type="SUPFAM" id="SSF89155">
    <property type="entry name" value="TorD-like"/>
    <property type="match status" value="1"/>
</dbReference>
<keyword evidence="1" id="KW-0143">Chaperone</keyword>
<dbReference type="AlphaFoldDB" id="A0A7C7D3X7"/>
<protein>
    <submittedName>
        <fullName evidence="2">Molecular chaperone TorD family protein</fullName>
    </submittedName>
</protein>
<comment type="caution">
    <text evidence="2">The sequence shown here is derived from an EMBL/GenBank/DDBJ whole genome shotgun (WGS) entry which is preliminary data.</text>
</comment>
<proteinExistence type="predicted"/>
<evidence type="ECO:0000256" key="1">
    <source>
        <dbReference type="ARBA" id="ARBA00023186"/>
    </source>
</evidence>
<name>A0A7C7D3X7_9FIRM</name>
<dbReference type="InterPro" id="IPR020945">
    <property type="entry name" value="DMSO/NO3_reduct_chaperone"/>
</dbReference>
<accession>A0A7C7D3X7</accession>
<dbReference type="PANTHER" id="PTHR34227">
    <property type="entry name" value="CHAPERONE PROTEIN YCDY"/>
    <property type="match status" value="1"/>
</dbReference>
<dbReference type="InterPro" id="IPR036411">
    <property type="entry name" value="TorD-like_sf"/>
</dbReference>
<evidence type="ECO:0000313" key="3">
    <source>
        <dbReference type="Proteomes" id="UP000553059"/>
    </source>
</evidence>
<sequence length="230" mass="26218">MSNNLQGQDVMTAFAISDFYQMLSISLRLPNHELAEAMLDGNYGQDAVNILEELSCSREEMAKVREALNVLISAEEDATSFLIRMRREYTRLFDDPKKPALSIYETLFLHNPEEANGGVMLFMSPAALDAERCYREAGVRVVKQSAEPADHMATELEFMMYLYARKGKALQEQNSEELAEIEKQIKGFEELHLKKWGQKFFEMLQTETNEVTYLAVAQVALLGLTKIMQV</sequence>
<reference evidence="2 3" key="1">
    <citation type="journal article" date="2020" name="Biotechnol. Biofuels">
        <title>New insights from the biogas microbiome by comprehensive genome-resolved metagenomics of nearly 1600 species originating from multiple anaerobic digesters.</title>
        <authorList>
            <person name="Campanaro S."/>
            <person name="Treu L."/>
            <person name="Rodriguez-R L.M."/>
            <person name="Kovalovszki A."/>
            <person name="Ziels R.M."/>
            <person name="Maus I."/>
            <person name="Zhu X."/>
            <person name="Kougias P.G."/>
            <person name="Basile A."/>
            <person name="Luo G."/>
            <person name="Schluter A."/>
            <person name="Konstantinidis K.T."/>
            <person name="Angelidaki I."/>
        </authorList>
    </citation>
    <scope>NUCLEOTIDE SEQUENCE [LARGE SCALE GENOMIC DNA]</scope>
    <source>
        <strain evidence="2">AS05jafATM_4</strain>
    </source>
</reference>
<dbReference type="Pfam" id="PF02613">
    <property type="entry name" value="Nitrate_red_del"/>
    <property type="match status" value="1"/>
</dbReference>
<gene>
    <name evidence="2" type="ORF">GX523_02660</name>
</gene>
<dbReference type="EMBL" id="DUTF01000060">
    <property type="protein sequence ID" value="HHY25653.1"/>
    <property type="molecule type" value="Genomic_DNA"/>
</dbReference>
<dbReference type="PANTHER" id="PTHR34227:SF1">
    <property type="entry name" value="DIMETHYL SULFOXIDE REDUCTASE CHAPERONE-RELATED"/>
    <property type="match status" value="1"/>
</dbReference>
<dbReference type="Gene3D" id="1.10.3480.10">
    <property type="entry name" value="TorD-like"/>
    <property type="match status" value="1"/>
</dbReference>
<dbReference type="Proteomes" id="UP000553059">
    <property type="component" value="Unassembled WGS sequence"/>
</dbReference>
<organism evidence="2 3">
    <name type="scientific">Desulfitobacterium dehalogenans</name>
    <dbReference type="NCBI Taxonomy" id="36854"/>
    <lineage>
        <taxon>Bacteria</taxon>
        <taxon>Bacillati</taxon>
        <taxon>Bacillota</taxon>
        <taxon>Clostridia</taxon>
        <taxon>Eubacteriales</taxon>
        <taxon>Desulfitobacteriaceae</taxon>
        <taxon>Desulfitobacterium</taxon>
    </lineage>
</organism>
<dbReference type="InterPro" id="IPR050289">
    <property type="entry name" value="TorD/DmsD_chaperones"/>
</dbReference>